<evidence type="ECO:0008006" key="4">
    <source>
        <dbReference type="Google" id="ProtNLM"/>
    </source>
</evidence>
<dbReference type="EMBL" id="JADPVI010000005">
    <property type="protein sequence ID" value="MBF8458378.1"/>
    <property type="molecule type" value="Genomic_DNA"/>
</dbReference>
<dbReference type="RefSeq" id="WP_196080820.1">
    <property type="nucleotide sequence ID" value="NZ_JADPVI010000005.1"/>
</dbReference>
<evidence type="ECO:0000313" key="3">
    <source>
        <dbReference type="Proteomes" id="UP000660070"/>
    </source>
</evidence>
<evidence type="ECO:0000256" key="1">
    <source>
        <dbReference type="SAM" id="Phobius"/>
    </source>
</evidence>
<gene>
    <name evidence="2" type="ORF">IV494_14435</name>
</gene>
<keyword evidence="1" id="KW-1133">Transmembrane helix</keyword>
<comment type="caution">
    <text evidence="2">The sequence shown here is derived from an EMBL/GenBank/DDBJ whole genome shotgun (WGS) entry which is preliminary data.</text>
</comment>
<evidence type="ECO:0000313" key="2">
    <source>
        <dbReference type="EMBL" id="MBF8458378.1"/>
    </source>
</evidence>
<keyword evidence="3" id="KW-1185">Reference proteome</keyword>
<organism evidence="2 3">
    <name type="scientific">Kaistella gelatinilytica</name>
    <dbReference type="NCBI Taxonomy" id="2787636"/>
    <lineage>
        <taxon>Bacteria</taxon>
        <taxon>Pseudomonadati</taxon>
        <taxon>Bacteroidota</taxon>
        <taxon>Flavobacteriia</taxon>
        <taxon>Flavobacteriales</taxon>
        <taxon>Weeksellaceae</taxon>
        <taxon>Chryseobacterium group</taxon>
        <taxon>Kaistella</taxon>
    </lineage>
</organism>
<keyword evidence="1" id="KW-0472">Membrane</keyword>
<dbReference type="Proteomes" id="UP000660070">
    <property type="component" value="Unassembled WGS sequence"/>
</dbReference>
<dbReference type="InterPro" id="IPR039449">
    <property type="entry name" value="TssO"/>
</dbReference>
<proteinExistence type="predicted"/>
<name>A0ABS0FFE6_9FLAO</name>
<accession>A0ABS0FFE6</accession>
<keyword evidence="1" id="KW-0812">Transmembrane</keyword>
<reference evidence="2 3" key="1">
    <citation type="submission" date="2020-11" db="EMBL/GenBank/DDBJ databases">
        <title>Kaistella gelatinilytica sp. nov., a flavobacterium isolated from Antarctic Soil.</title>
        <authorList>
            <person name="Li J."/>
        </authorList>
    </citation>
    <scope>NUCLEOTIDE SEQUENCE [LARGE SCALE GENOMIC DNA]</scope>
    <source>
        <strain evidence="2 3">G5-32</strain>
    </source>
</reference>
<protein>
    <recommendedName>
        <fullName evidence="4">Type VI secretion system transmembrane protein TssQ</fullName>
    </recommendedName>
</protein>
<dbReference type="Pfam" id="PF17561">
    <property type="entry name" value="TssO"/>
    <property type="match status" value="1"/>
</dbReference>
<sequence>MISSGQKRLNRDDVQKGTRNFILSFIILCGMAFCAVFLFFKSAELQKKEIHDDLEAYRSMLGRNEVLNIKLDTIYYKMTQMSNEKTQNDIFLRNSIIEDIQVGRDIIGKDSAADLRQISKLLGQLQPMLTYKNELLKKKMEESSYARLLRQCIESNTRAEAVVRNNTKIPGKLFNKK</sequence>
<feature type="transmembrane region" description="Helical" evidence="1">
    <location>
        <begin position="21"/>
        <end position="40"/>
    </location>
</feature>